<feature type="non-terminal residue" evidence="1">
    <location>
        <position position="1"/>
    </location>
</feature>
<organism evidence="1 2">
    <name type="scientific">Polyodon spathula</name>
    <name type="common">North American paddlefish</name>
    <name type="synonym">Squalus spathula</name>
    <dbReference type="NCBI Taxonomy" id="7913"/>
    <lineage>
        <taxon>Eukaryota</taxon>
        <taxon>Metazoa</taxon>
        <taxon>Chordata</taxon>
        <taxon>Craniata</taxon>
        <taxon>Vertebrata</taxon>
        <taxon>Euteleostomi</taxon>
        <taxon>Actinopterygii</taxon>
        <taxon>Chondrostei</taxon>
        <taxon>Acipenseriformes</taxon>
        <taxon>Polyodontidae</taxon>
        <taxon>Polyodon</taxon>
    </lineage>
</organism>
<evidence type="ECO:0000313" key="2">
    <source>
        <dbReference type="Proteomes" id="UP001166093"/>
    </source>
</evidence>
<accession>A0ABS2XRW2</accession>
<dbReference type="SUPFAM" id="SSF53067">
    <property type="entry name" value="Actin-like ATPase domain"/>
    <property type="match status" value="1"/>
</dbReference>
<sequence length="77" mass="8777">MSAFPWFGVDIGGTLVRLVYFEPKDIRTYLMSNVAYCSTGIRDVHLELRDLTFCGHKGNLHVIRFPTQDIPAFIQMG</sequence>
<dbReference type="InterPro" id="IPR043129">
    <property type="entry name" value="ATPase_NBD"/>
</dbReference>
<dbReference type="InterPro" id="IPR004567">
    <property type="entry name" value="Type_II_PanK"/>
</dbReference>
<protein>
    <submittedName>
        <fullName evidence="1">PANK2 kinase</fullName>
    </submittedName>
</protein>
<comment type="caution">
    <text evidence="1">The sequence shown here is derived from an EMBL/GenBank/DDBJ whole genome shotgun (WGS) entry which is preliminary data.</text>
</comment>
<dbReference type="Proteomes" id="UP001166093">
    <property type="component" value="Unassembled WGS sequence"/>
</dbReference>
<keyword evidence="1" id="KW-0808">Transferase</keyword>
<feature type="non-terminal residue" evidence="1">
    <location>
        <position position="77"/>
    </location>
</feature>
<proteinExistence type="predicted"/>
<gene>
    <name evidence="1" type="primary">Pank2_0</name>
    <name evidence="1" type="ORF">GTO93_0006500</name>
</gene>
<dbReference type="Pfam" id="PF03630">
    <property type="entry name" value="Fumble"/>
    <property type="match status" value="1"/>
</dbReference>
<keyword evidence="1" id="KW-0418">Kinase</keyword>
<dbReference type="Gene3D" id="3.30.420.510">
    <property type="match status" value="1"/>
</dbReference>
<name>A0ABS2XRW2_POLSP</name>
<dbReference type="GO" id="GO:0016301">
    <property type="term" value="F:kinase activity"/>
    <property type="evidence" value="ECO:0007669"/>
    <property type="project" value="UniProtKB-KW"/>
</dbReference>
<evidence type="ECO:0000313" key="1">
    <source>
        <dbReference type="EMBL" id="MBN3276705.1"/>
    </source>
</evidence>
<reference evidence="1" key="1">
    <citation type="journal article" date="2021" name="Cell">
        <title>Tracing the genetic footprints of vertebrate landing in non-teleost ray-finned fishes.</title>
        <authorList>
            <person name="Bi X."/>
            <person name="Wang K."/>
            <person name="Yang L."/>
            <person name="Pan H."/>
            <person name="Jiang H."/>
            <person name="Wei Q."/>
            <person name="Fang M."/>
            <person name="Yu H."/>
            <person name="Zhu C."/>
            <person name="Cai Y."/>
            <person name="He Y."/>
            <person name="Gan X."/>
            <person name="Zeng H."/>
            <person name="Yu D."/>
            <person name="Zhu Y."/>
            <person name="Jiang H."/>
            <person name="Qiu Q."/>
            <person name="Yang H."/>
            <person name="Zhang Y.E."/>
            <person name="Wang W."/>
            <person name="Zhu M."/>
            <person name="He S."/>
            <person name="Zhang G."/>
        </authorList>
    </citation>
    <scope>NUCLEOTIDE SEQUENCE</scope>
    <source>
        <strain evidence="1">Pddl_001</strain>
    </source>
</reference>
<keyword evidence="2" id="KW-1185">Reference proteome</keyword>
<dbReference type="EMBL" id="JAAWVQ010062050">
    <property type="protein sequence ID" value="MBN3276705.1"/>
    <property type="molecule type" value="Genomic_DNA"/>
</dbReference>